<dbReference type="InterPro" id="IPR010981">
    <property type="entry name" value="SinR/SinI_dimer_dom"/>
</dbReference>
<dbReference type="SUPFAM" id="SSF47406">
    <property type="entry name" value="SinR repressor dimerisation domain-like"/>
    <property type="match status" value="1"/>
</dbReference>
<protein>
    <submittedName>
        <fullName evidence="2">Anti-repressor SinI family protein</fullName>
    </submittedName>
</protein>
<dbReference type="EMBL" id="JAOYEY010000047">
    <property type="protein sequence ID" value="MCV9887791.1"/>
    <property type="molecule type" value="Genomic_DNA"/>
</dbReference>
<dbReference type="Proteomes" id="UP001526147">
    <property type="component" value="Unassembled WGS sequence"/>
</dbReference>
<feature type="domain" description="Sin" evidence="1">
    <location>
        <begin position="3"/>
        <end position="41"/>
    </location>
</feature>
<proteinExistence type="predicted"/>
<evidence type="ECO:0000313" key="2">
    <source>
        <dbReference type="EMBL" id="MCV9887791.1"/>
    </source>
</evidence>
<accession>A0ABT3DLP7</accession>
<dbReference type="PROSITE" id="PS51500">
    <property type="entry name" value="SIN"/>
    <property type="match status" value="1"/>
</dbReference>
<name>A0ABT3DLP7_9BACI</name>
<dbReference type="Pfam" id="PF08671">
    <property type="entry name" value="SinI"/>
    <property type="match status" value="1"/>
</dbReference>
<organism evidence="2 3">
    <name type="scientific">Metabacillus halosaccharovorans</name>
    <dbReference type="NCBI Taxonomy" id="930124"/>
    <lineage>
        <taxon>Bacteria</taxon>
        <taxon>Bacillati</taxon>
        <taxon>Bacillota</taxon>
        <taxon>Bacilli</taxon>
        <taxon>Bacillales</taxon>
        <taxon>Bacillaceae</taxon>
        <taxon>Metabacillus</taxon>
    </lineage>
</organism>
<evidence type="ECO:0000259" key="1">
    <source>
        <dbReference type="PROSITE" id="PS51500"/>
    </source>
</evidence>
<gene>
    <name evidence="2" type="ORF">OIH86_19280</name>
</gene>
<dbReference type="RefSeq" id="WP_264143996.1">
    <property type="nucleotide sequence ID" value="NZ_JAOYEY010000047.1"/>
</dbReference>
<dbReference type="InterPro" id="IPR036281">
    <property type="entry name" value="SinR/SinI_dimer_dom_sf"/>
</dbReference>
<keyword evidence="3" id="KW-1185">Reference proteome</keyword>
<comment type="caution">
    <text evidence="2">The sequence shown here is derived from an EMBL/GenBank/DDBJ whole genome shotgun (WGS) entry which is preliminary data.</text>
</comment>
<evidence type="ECO:0000313" key="3">
    <source>
        <dbReference type="Proteomes" id="UP001526147"/>
    </source>
</evidence>
<reference evidence="2 3" key="1">
    <citation type="submission" date="2022-10" db="EMBL/GenBank/DDBJ databases">
        <title>Draft genome assembly of moderately radiation resistant bacterium Metabacillus halosaccharovorans.</title>
        <authorList>
            <person name="Pal S."/>
            <person name="Gopinathan A."/>
        </authorList>
    </citation>
    <scope>NUCLEOTIDE SEQUENCE [LARGE SCALE GENOMIC DNA]</scope>
    <source>
        <strain evidence="2 3">VITHBRA001</strain>
    </source>
</reference>
<sequence length="43" mass="5009">MNSLESIKNEGLDLEWIELMKMALEIGLSIEEVQNFLNKNRKS</sequence>